<dbReference type="Gene3D" id="1.20.1280.50">
    <property type="match status" value="1"/>
</dbReference>
<evidence type="ECO:0000313" key="2">
    <source>
        <dbReference type="Proteomes" id="UP000027222"/>
    </source>
</evidence>
<evidence type="ECO:0000313" key="1">
    <source>
        <dbReference type="EMBL" id="KDR86104.1"/>
    </source>
</evidence>
<dbReference type="SUPFAM" id="SSF52047">
    <property type="entry name" value="RNI-like"/>
    <property type="match status" value="1"/>
</dbReference>
<proteinExistence type="predicted"/>
<reference evidence="2" key="1">
    <citation type="journal article" date="2014" name="Proc. Natl. Acad. Sci. U.S.A.">
        <title>Extensive sampling of basidiomycete genomes demonstrates inadequacy of the white-rot/brown-rot paradigm for wood decay fungi.</title>
        <authorList>
            <person name="Riley R."/>
            <person name="Salamov A.A."/>
            <person name="Brown D.W."/>
            <person name="Nagy L.G."/>
            <person name="Floudas D."/>
            <person name="Held B.W."/>
            <person name="Levasseur A."/>
            <person name="Lombard V."/>
            <person name="Morin E."/>
            <person name="Otillar R."/>
            <person name="Lindquist E.A."/>
            <person name="Sun H."/>
            <person name="LaButti K.M."/>
            <person name="Schmutz J."/>
            <person name="Jabbour D."/>
            <person name="Luo H."/>
            <person name="Baker S.E."/>
            <person name="Pisabarro A.G."/>
            <person name="Walton J.D."/>
            <person name="Blanchette R.A."/>
            <person name="Henrissat B."/>
            <person name="Martin F."/>
            <person name="Cullen D."/>
            <person name="Hibbett D.S."/>
            <person name="Grigoriev I.V."/>
        </authorList>
    </citation>
    <scope>NUCLEOTIDE SEQUENCE [LARGE SCALE GENOMIC DNA]</scope>
    <source>
        <strain evidence="2">CBS 339.88</strain>
    </source>
</reference>
<organism evidence="1 2">
    <name type="scientific">Galerina marginata (strain CBS 339.88)</name>
    <dbReference type="NCBI Taxonomy" id="685588"/>
    <lineage>
        <taxon>Eukaryota</taxon>
        <taxon>Fungi</taxon>
        <taxon>Dikarya</taxon>
        <taxon>Basidiomycota</taxon>
        <taxon>Agaricomycotina</taxon>
        <taxon>Agaricomycetes</taxon>
        <taxon>Agaricomycetidae</taxon>
        <taxon>Agaricales</taxon>
        <taxon>Agaricineae</taxon>
        <taxon>Strophariaceae</taxon>
        <taxon>Galerina</taxon>
    </lineage>
</organism>
<dbReference type="AlphaFoldDB" id="A0A067U1E7"/>
<accession>A0A067U1E7</accession>
<sequence>MFCGTCGSTDSETISLHYIFSAEPCRGLDEGLCDTCQQLEVLASQISQTAETLRRLVSRHQKLRAKRNHIHSPILNRVPSEIISSIFHHFISGVYVSTEWNSADQDCQIESNGDAHTPFILGAVCRTWRNIALATPQLWRSISISLGPDNFPARVKIAQQWLLRSGDLPLSIHIHSAIDRNEDVNRSGSEIITRCRPLIEIVNHYSKRWDHLHLNIPHFMFSYFCGDAHGAPILRKLCVEPDSYNYSTECQFRLQGERPRPQQIFIKDQRFKVVDIAWDNVTWVEAIGFHVPDCLELLRQAPQLLYCKLLNVSMSRAEFPMPSSPLTHKLHRLDFQTRDYLAGVFFAYVTLPSLTHLNCHLEEAATEYAGLPSFFSRSSCPLRELSIIDAEFDDNDLIQILNTSPSITHLVLAPLSYYESFTPTFLFEFLARTSILPYDDNADLANLLPKLEHLEFHAWQDCRWNHLTDIFGPLDNIQNIRRRPLKSLKFTFVRDPMDVEERRQAGESGYIDREVLHRILELKKAGIQIEVFDNTQRLDVIETSVEFYGIRK</sequence>
<keyword evidence="2" id="KW-1185">Reference proteome</keyword>
<protein>
    <submittedName>
        <fullName evidence="1">Uncharacterized protein</fullName>
    </submittedName>
</protein>
<dbReference type="InterPro" id="IPR032675">
    <property type="entry name" value="LRR_dom_sf"/>
</dbReference>
<dbReference type="Gene3D" id="3.80.10.10">
    <property type="entry name" value="Ribonuclease Inhibitor"/>
    <property type="match status" value="1"/>
</dbReference>
<dbReference type="Proteomes" id="UP000027222">
    <property type="component" value="Unassembled WGS sequence"/>
</dbReference>
<dbReference type="HOGENOM" id="CLU_018544_14_1_1"/>
<dbReference type="EMBL" id="KL142367">
    <property type="protein sequence ID" value="KDR86104.1"/>
    <property type="molecule type" value="Genomic_DNA"/>
</dbReference>
<name>A0A067U1E7_GALM3</name>
<dbReference type="OrthoDB" id="2269034at2759"/>
<gene>
    <name evidence="1" type="ORF">GALMADRAFT_235339</name>
</gene>